<evidence type="ECO:0000313" key="1">
    <source>
        <dbReference type="EMBL" id="KZO95010.1"/>
    </source>
</evidence>
<dbReference type="EMBL" id="KV417291">
    <property type="protein sequence ID" value="KZO95010.1"/>
    <property type="molecule type" value="Genomic_DNA"/>
</dbReference>
<organism evidence="1 2">
    <name type="scientific">Calocera viscosa (strain TUFC12733)</name>
    <dbReference type="NCBI Taxonomy" id="1330018"/>
    <lineage>
        <taxon>Eukaryota</taxon>
        <taxon>Fungi</taxon>
        <taxon>Dikarya</taxon>
        <taxon>Basidiomycota</taxon>
        <taxon>Agaricomycotina</taxon>
        <taxon>Dacrymycetes</taxon>
        <taxon>Dacrymycetales</taxon>
        <taxon>Dacrymycetaceae</taxon>
        <taxon>Calocera</taxon>
    </lineage>
</organism>
<dbReference type="Proteomes" id="UP000076738">
    <property type="component" value="Unassembled WGS sequence"/>
</dbReference>
<evidence type="ECO:0000313" key="2">
    <source>
        <dbReference type="Proteomes" id="UP000076738"/>
    </source>
</evidence>
<protein>
    <submittedName>
        <fullName evidence="1">Uncharacterized protein</fullName>
    </submittedName>
</protein>
<name>A0A167KU96_CALVF</name>
<sequence>MVCFPSSRLSRSFNPYDGHALLTRSMPTASSTSRPWSTQHCRRFRPVCCDGFPGLQCARPPVHLLLSSGTLSTRAESRQHVVHTAHVSVPAHCRLEGIRRARTLLPCDISGMLATASQEDLRPPGRAHRHPAHRRLPSSVRYCSWGECALWGMPKGHVFDPPRSPSCFTRLRLLHLGRRVGSTSSSLCRGRLAHYISSLRVMCSRSLSPSILSLVWPNQDQDVQHTQSVHRCIIHSKMLLLLH</sequence>
<dbReference type="AlphaFoldDB" id="A0A167KU96"/>
<gene>
    <name evidence="1" type="ORF">CALVIDRAFT_186952</name>
</gene>
<keyword evidence="2" id="KW-1185">Reference proteome</keyword>
<proteinExistence type="predicted"/>
<accession>A0A167KU96</accession>
<reference evidence="1 2" key="1">
    <citation type="journal article" date="2016" name="Mol. Biol. Evol.">
        <title>Comparative Genomics of Early-Diverging Mushroom-Forming Fungi Provides Insights into the Origins of Lignocellulose Decay Capabilities.</title>
        <authorList>
            <person name="Nagy L.G."/>
            <person name="Riley R."/>
            <person name="Tritt A."/>
            <person name="Adam C."/>
            <person name="Daum C."/>
            <person name="Floudas D."/>
            <person name="Sun H."/>
            <person name="Yadav J.S."/>
            <person name="Pangilinan J."/>
            <person name="Larsson K.H."/>
            <person name="Matsuura K."/>
            <person name="Barry K."/>
            <person name="Labutti K."/>
            <person name="Kuo R."/>
            <person name="Ohm R.A."/>
            <person name="Bhattacharya S.S."/>
            <person name="Shirouzu T."/>
            <person name="Yoshinaga Y."/>
            <person name="Martin F.M."/>
            <person name="Grigoriev I.V."/>
            <person name="Hibbett D.S."/>
        </authorList>
    </citation>
    <scope>NUCLEOTIDE SEQUENCE [LARGE SCALE GENOMIC DNA]</scope>
    <source>
        <strain evidence="1 2">TUFC12733</strain>
    </source>
</reference>